<dbReference type="AlphaFoldDB" id="A0A921GZX3"/>
<dbReference type="InterPro" id="IPR042099">
    <property type="entry name" value="ANL_N_sf"/>
</dbReference>
<comment type="similarity">
    <text evidence="1">Belongs to the ATP-dependent AMP-binding enzyme family.</text>
</comment>
<protein>
    <recommendedName>
        <fullName evidence="2">Putative long chain fatty acid-CoA ligase VraA</fullName>
    </recommendedName>
    <alternativeName>
        <fullName evidence="4">Acyl-CoA synthetase</fullName>
    </alternativeName>
</protein>
<evidence type="ECO:0000259" key="6">
    <source>
        <dbReference type="Pfam" id="PF13193"/>
    </source>
</evidence>
<name>A0A921GZX3_9STAP</name>
<dbReference type="PANTHER" id="PTHR43201">
    <property type="entry name" value="ACYL-COA SYNTHETASE"/>
    <property type="match status" value="1"/>
</dbReference>
<dbReference type="Gene3D" id="3.30.300.30">
    <property type="match status" value="1"/>
</dbReference>
<dbReference type="InterPro" id="IPR025110">
    <property type="entry name" value="AMP-bd_C"/>
</dbReference>
<dbReference type="InterPro" id="IPR000873">
    <property type="entry name" value="AMP-dep_synth/lig_dom"/>
</dbReference>
<evidence type="ECO:0000256" key="3">
    <source>
        <dbReference type="ARBA" id="ARBA00022598"/>
    </source>
</evidence>
<organism evidence="7 8">
    <name type="scientific">Staphylococcus kloosii</name>
    <dbReference type="NCBI Taxonomy" id="29384"/>
    <lineage>
        <taxon>Bacteria</taxon>
        <taxon>Bacillati</taxon>
        <taxon>Bacillota</taxon>
        <taxon>Bacilli</taxon>
        <taxon>Bacillales</taxon>
        <taxon>Staphylococcaceae</taxon>
        <taxon>Staphylococcus</taxon>
    </lineage>
</organism>
<dbReference type="Gene3D" id="3.40.50.12780">
    <property type="entry name" value="N-terminal domain of ligase-like"/>
    <property type="match status" value="1"/>
</dbReference>
<dbReference type="InterPro" id="IPR045851">
    <property type="entry name" value="AMP-bd_C_sf"/>
</dbReference>
<dbReference type="Proteomes" id="UP000706163">
    <property type="component" value="Unassembled WGS sequence"/>
</dbReference>
<dbReference type="PANTHER" id="PTHR43201:SF5">
    <property type="entry name" value="MEDIUM-CHAIN ACYL-COA LIGASE ACSF2, MITOCHONDRIAL"/>
    <property type="match status" value="1"/>
</dbReference>
<evidence type="ECO:0000313" key="7">
    <source>
        <dbReference type="EMBL" id="HJF68143.1"/>
    </source>
</evidence>
<dbReference type="InterPro" id="IPR020845">
    <property type="entry name" value="AMP-binding_CS"/>
</dbReference>
<evidence type="ECO:0000259" key="5">
    <source>
        <dbReference type="Pfam" id="PF00501"/>
    </source>
</evidence>
<evidence type="ECO:0000313" key="8">
    <source>
        <dbReference type="Proteomes" id="UP000706163"/>
    </source>
</evidence>
<comment type="caution">
    <text evidence="7">The sequence shown here is derived from an EMBL/GenBank/DDBJ whole genome shotgun (WGS) entry which is preliminary data.</text>
</comment>
<dbReference type="GO" id="GO:0031956">
    <property type="term" value="F:medium-chain fatty acid-CoA ligase activity"/>
    <property type="evidence" value="ECO:0007669"/>
    <property type="project" value="TreeGrafter"/>
</dbReference>
<gene>
    <name evidence="7" type="ORF">K8V85_07510</name>
</gene>
<feature type="domain" description="AMP-dependent synthetase/ligase" evidence="5">
    <location>
        <begin position="2"/>
        <end position="275"/>
    </location>
</feature>
<evidence type="ECO:0000256" key="4">
    <source>
        <dbReference type="ARBA" id="ARBA00032875"/>
    </source>
</evidence>
<feature type="non-terminal residue" evidence="7">
    <location>
        <position position="1"/>
    </location>
</feature>
<keyword evidence="3 7" id="KW-0436">Ligase</keyword>
<accession>A0A921GZX3</accession>
<evidence type="ECO:0000256" key="2">
    <source>
        <dbReference type="ARBA" id="ARBA00017625"/>
    </source>
</evidence>
<dbReference type="EMBL" id="DYVT01000083">
    <property type="protein sequence ID" value="HJF68143.1"/>
    <property type="molecule type" value="Genomic_DNA"/>
</dbReference>
<dbReference type="RefSeq" id="WP_278675437.1">
    <property type="nucleotide sequence ID" value="NZ_DYVT01000083.1"/>
</dbReference>
<dbReference type="SUPFAM" id="SSF56801">
    <property type="entry name" value="Acetyl-CoA synthetase-like"/>
    <property type="match status" value="1"/>
</dbReference>
<dbReference type="PROSITE" id="PS00455">
    <property type="entry name" value="AMP_BINDING"/>
    <property type="match status" value="1"/>
</dbReference>
<evidence type="ECO:0000256" key="1">
    <source>
        <dbReference type="ARBA" id="ARBA00006432"/>
    </source>
</evidence>
<sequence length="424" mass="47371">WRLNPEEIATVVEDSGVTKIFYETKHLSSLTKIDESLLYMDINAQEYNDIVDPSHHNRFDSVELQGDDLAALMYTSGTTGTPKGVMFTFESFIHNNITVNHTYPVYPTDITIVSLPMFHVFGFNDLTLPVLFNGATLVLQRYFNAEELVDLMDQYKPNYILLIPTMYYALLIAQNFKPEVFSNARFLIQGGSAPLPAVQAKFKSMGLNIINGYGLTEAPLVSVNPINNAIVKPKSIGHPAIFTDIRIFDENFNEIETGGIGELAVRGKNVTPGYWNKPEATAESFHNDFFLTGDLAKVDEDGDIFIVDRKKEMIITGGENVLPSEVEAILSEHPLVAQCVVVGFTSPKYGESVSAAVVLTEEDDNFEEKLDKFAREKLGGYKVPRMYLSINHMPLNSTSKPDKLALQQRMNEKAEKLHQGDELA</sequence>
<reference evidence="7" key="2">
    <citation type="submission" date="2021-09" db="EMBL/GenBank/DDBJ databases">
        <authorList>
            <person name="Gilroy R."/>
        </authorList>
    </citation>
    <scope>NUCLEOTIDE SEQUENCE</scope>
    <source>
        <strain evidence="7">CHK149-3286</strain>
    </source>
</reference>
<dbReference type="Pfam" id="PF13193">
    <property type="entry name" value="AMP-binding_C"/>
    <property type="match status" value="1"/>
</dbReference>
<dbReference type="GO" id="GO:0006631">
    <property type="term" value="P:fatty acid metabolic process"/>
    <property type="evidence" value="ECO:0007669"/>
    <property type="project" value="TreeGrafter"/>
</dbReference>
<reference evidence="7" key="1">
    <citation type="journal article" date="2021" name="PeerJ">
        <title>Extensive microbial diversity within the chicken gut microbiome revealed by metagenomics and culture.</title>
        <authorList>
            <person name="Gilroy R."/>
            <person name="Ravi A."/>
            <person name="Getino M."/>
            <person name="Pursley I."/>
            <person name="Horton D.L."/>
            <person name="Alikhan N.F."/>
            <person name="Baker D."/>
            <person name="Gharbi K."/>
            <person name="Hall N."/>
            <person name="Watson M."/>
            <person name="Adriaenssens E.M."/>
            <person name="Foster-Nyarko E."/>
            <person name="Jarju S."/>
            <person name="Secka A."/>
            <person name="Antonio M."/>
            <person name="Oren A."/>
            <person name="Chaudhuri R.R."/>
            <person name="La Ragione R."/>
            <person name="Hildebrand F."/>
            <person name="Pallen M.J."/>
        </authorList>
    </citation>
    <scope>NUCLEOTIDE SEQUENCE</scope>
    <source>
        <strain evidence="7">CHK149-3286</strain>
    </source>
</reference>
<dbReference type="Pfam" id="PF00501">
    <property type="entry name" value="AMP-binding"/>
    <property type="match status" value="1"/>
</dbReference>
<proteinExistence type="inferred from homology"/>
<feature type="domain" description="AMP-binding enzyme C-terminal" evidence="6">
    <location>
        <begin position="325"/>
        <end position="400"/>
    </location>
</feature>